<evidence type="ECO:0000256" key="4">
    <source>
        <dbReference type="ARBA" id="ARBA00022691"/>
    </source>
</evidence>
<organism evidence="8 9">
    <name type="scientific">Sanghuangporus baumii</name>
    <name type="common">Phellinus baumii</name>
    <dbReference type="NCBI Taxonomy" id="108892"/>
    <lineage>
        <taxon>Eukaryota</taxon>
        <taxon>Fungi</taxon>
        <taxon>Dikarya</taxon>
        <taxon>Basidiomycota</taxon>
        <taxon>Agaricomycotina</taxon>
        <taxon>Agaricomycetes</taxon>
        <taxon>Hymenochaetales</taxon>
        <taxon>Hymenochaetaceae</taxon>
        <taxon>Sanghuangporus</taxon>
    </lineage>
</organism>
<dbReference type="PANTHER" id="PTHR11727">
    <property type="entry name" value="DIMETHYLADENOSINE TRANSFERASE"/>
    <property type="match status" value="1"/>
</dbReference>
<dbReference type="PANTHER" id="PTHR11727:SF17">
    <property type="entry name" value="DIMETHYLADENOSINE TRANSFERASE 1, MITOCHONDRIAL"/>
    <property type="match status" value="1"/>
</dbReference>
<dbReference type="SUPFAM" id="SSF53335">
    <property type="entry name" value="S-adenosyl-L-methionine-dependent methyltransferases"/>
    <property type="match status" value="1"/>
</dbReference>
<comment type="similarity">
    <text evidence="7">Belongs to the class I-like SAM-binding methyltransferase superfamily. rRNA adenine N(6)-methyltransferase family.</text>
</comment>
<dbReference type="Gene3D" id="1.10.8.100">
    <property type="entry name" value="Ribosomal RNA adenine dimethylase-like, domain 2"/>
    <property type="match status" value="1"/>
</dbReference>
<dbReference type="InterPro" id="IPR001737">
    <property type="entry name" value="KsgA/Erm"/>
</dbReference>
<dbReference type="OrthoDB" id="16079at2759"/>
<dbReference type="Proteomes" id="UP000757232">
    <property type="component" value="Unassembled WGS sequence"/>
</dbReference>
<dbReference type="Pfam" id="PF00398">
    <property type="entry name" value="RrnaAD"/>
    <property type="match status" value="1"/>
</dbReference>
<keyword evidence="3 7" id="KW-0808">Transferase</keyword>
<comment type="function">
    <text evidence="6">Mitochondrial transcription factor that confers selective promoter recognition on the core subunit of the yeast mitochondrial RNA polymerase. Interacts with DNA in a non-specific manner.</text>
</comment>
<evidence type="ECO:0000256" key="2">
    <source>
        <dbReference type="ARBA" id="ARBA00022603"/>
    </source>
</evidence>
<evidence type="ECO:0000313" key="9">
    <source>
        <dbReference type="Proteomes" id="UP000757232"/>
    </source>
</evidence>
<keyword evidence="7" id="KW-0698">rRNA processing</keyword>
<keyword evidence="4 7" id="KW-0949">S-adenosyl-L-methionine</keyword>
<keyword evidence="9" id="KW-1185">Reference proteome</keyword>
<dbReference type="GO" id="GO:0005759">
    <property type="term" value="C:mitochondrial matrix"/>
    <property type="evidence" value="ECO:0007669"/>
    <property type="project" value="TreeGrafter"/>
</dbReference>
<evidence type="ECO:0000256" key="5">
    <source>
        <dbReference type="ARBA" id="ARBA00022884"/>
    </source>
</evidence>
<evidence type="ECO:0000256" key="1">
    <source>
        <dbReference type="ARBA" id="ARBA00004173"/>
    </source>
</evidence>
<dbReference type="GO" id="GO:0006391">
    <property type="term" value="P:transcription initiation at mitochondrial promoter"/>
    <property type="evidence" value="ECO:0007669"/>
    <property type="project" value="TreeGrafter"/>
</dbReference>
<dbReference type="GO" id="GO:0034246">
    <property type="term" value="F:mitochondrial transcription factor activity"/>
    <property type="evidence" value="ECO:0007669"/>
    <property type="project" value="TreeGrafter"/>
</dbReference>
<accession>A0A9Q5NAY4</accession>
<dbReference type="InterPro" id="IPR029063">
    <property type="entry name" value="SAM-dependent_MTases_sf"/>
</dbReference>
<dbReference type="AlphaFoldDB" id="A0A9Q5NAY4"/>
<keyword evidence="5" id="KW-0694">RNA-binding</keyword>
<sequence>MKLSKNKIKKLIVLEDGEPYLPYLKPLEEVDPRVKIIPMSGFGWPTYTALEAEGLLDDVIRKEWNGEIPNLHFVAHVPNSVLGEQLTNQFIRHIPERSWLFKYGRVPMSLLLSDYSYRRMTATNVKTEYCKLSVVAQAAASIKPAISREELQPYKDHFHPLGSGSEVVERKGSKRPAGAPYVAIQVNALQEQVIETGKLDKWDYVLRRMFVLKTTPIRRAISSLGPGAYNLLKRLGDPDLPPEERLDIDKKVRELQMRDWSIFVKRFDEWPFRPGDLDISEAIYKDVEREK</sequence>
<comment type="subcellular location">
    <subcellularLocation>
        <location evidence="1">Mitochondrion</location>
    </subcellularLocation>
</comment>
<evidence type="ECO:0000256" key="3">
    <source>
        <dbReference type="ARBA" id="ARBA00022679"/>
    </source>
</evidence>
<keyword evidence="2 7" id="KW-0489">Methyltransferase</keyword>
<dbReference type="Gene3D" id="3.40.50.150">
    <property type="entry name" value="Vaccinia Virus protein VP39"/>
    <property type="match status" value="1"/>
</dbReference>
<evidence type="ECO:0000256" key="7">
    <source>
        <dbReference type="RuleBase" id="RU362106"/>
    </source>
</evidence>
<comment type="caution">
    <text evidence="8">The sequence shown here is derived from an EMBL/GenBank/DDBJ whole genome shotgun (WGS) entry which is preliminary data.</text>
</comment>
<gene>
    <name evidence="8" type="ORF">A7U60_g6072</name>
</gene>
<dbReference type="EMBL" id="LNZH02000198">
    <property type="protein sequence ID" value="OCB86899.1"/>
    <property type="molecule type" value="Genomic_DNA"/>
</dbReference>
<proteinExistence type="inferred from homology"/>
<dbReference type="InterPro" id="IPR023165">
    <property type="entry name" value="rRNA_Ade_diMease-like_C"/>
</dbReference>
<evidence type="ECO:0000313" key="8">
    <source>
        <dbReference type="EMBL" id="OCB86899.1"/>
    </source>
</evidence>
<protein>
    <recommendedName>
        <fullName evidence="7">rRNA adenine N(6)-methyltransferase</fullName>
        <ecNumber evidence="7">2.1.1.-</ecNumber>
    </recommendedName>
</protein>
<dbReference type="GO" id="GO:0000179">
    <property type="term" value="F:rRNA (adenine-N6,N6-)-dimethyltransferase activity"/>
    <property type="evidence" value="ECO:0007669"/>
    <property type="project" value="TreeGrafter"/>
</dbReference>
<dbReference type="GO" id="GO:0003723">
    <property type="term" value="F:RNA binding"/>
    <property type="evidence" value="ECO:0007669"/>
    <property type="project" value="UniProtKB-KW"/>
</dbReference>
<reference evidence="8" key="1">
    <citation type="submission" date="2016-06" db="EMBL/GenBank/DDBJ databases">
        <title>Draft Genome sequence of the fungus Inonotus baumii.</title>
        <authorList>
            <person name="Zhu H."/>
            <person name="Lin W."/>
        </authorList>
    </citation>
    <scope>NUCLEOTIDE SEQUENCE</scope>
    <source>
        <strain evidence="8">821</strain>
    </source>
</reference>
<name>A0A9Q5NAY4_SANBA</name>
<evidence type="ECO:0000256" key="6">
    <source>
        <dbReference type="ARBA" id="ARBA00024915"/>
    </source>
</evidence>
<dbReference type="EC" id="2.1.1.-" evidence="7"/>